<reference evidence="3 4" key="1">
    <citation type="submission" date="2020-02" db="EMBL/GenBank/DDBJ databases">
        <title>Draft genome sequence of two Spirosoma agri KCTC 52727 and Spirosoma terrae KCTC 52035.</title>
        <authorList>
            <person name="Rojas J."/>
            <person name="Ambika Manirajan B."/>
            <person name="Suarez C."/>
            <person name="Ratering S."/>
            <person name="Schnell S."/>
        </authorList>
    </citation>
    <scope>NUCLEOTIDE SEQUENCE [LARGE SCALE GENOMIC DNA]</scope>
    <source>
        <strain evidence="3 4">KCTC 52035</strain>
    </source>
</reference>
<comment type="caution">
    <text evidence="3">The sequence shown here is derived from an EMBL/GenBank/DDBJ whole genome shotgun (WGS) entry which is preliminary data.</text>
</comment>
<dbReference type="InterPro" id="IPR029058">
    <property type="entry name" value="AB_hydrolase_fold"/>
</dbReference>
<organism evidence="3 4">
    <name type="scientific">Spirosoma terrae</name>
    <dbReference type="NCBI Taxonomy" id="1968276"/>
    <lineage>
        <taxon>Bacteria</taxon>
        <taxon>Pseudomonadati</taxon>
        <taxon>Bacteroidota</taxon>
        <taxon>Cytophagia</taxon>
        <taxon>Cytophagales</taxon>
        <taxon>Cytophagaceae</taxon>
        <taxon>Spirosoma</taxon>
    </lineage>
</organism>
<evidence type="ECO:0000313" key="3">
    <source>
        <dbReference type="EMBL" id="NDU98881.1"/>
    </source>
</evidence>
<name>A0A6L9LI41_9BACT</name>
<gene>
    <name evidence="3" type="ORF">GK108_28635</name>
</gene>
<dbReference type="AlphaFoldDB" id="A0A6L9LI41"/>
<dbReference type="RefSeq" id="WP_163955013.1">
    <property type="nucleotide sequence ID" value="NZ_JAAFZH010000021.1"/>
</dbReference>
<dbReference type="Proteomes" id="UP000474175">
    <property type="component" value="Unassembled WGS sequence"/>
</dbReference>
<dbReference type="Gene3D" id="3.40.50.1820">
    <property type="entry name" value="alpha/beta hydrolase"/>
    <property type="match status" value="1"/>
</dbReference>
<proteinExistence type="predicted"/>
<dbReference type="SUPFAM" id="SSF53474">
    <property type="entry name" value="alpha/beta-Hydrolases"/>
    <property type="match status" value="1"/>
</dbReference>
<evidence type="ECO:0000313" key="4">
    <source>
        <dbReference type="Proteomes" id="UP000474175"/>
    </source>
</evidence>
<dbReference type="PANTHER" id="PTHR22946">
    <property type="entry name" value="DIENELACTONE HYDROLASE DOMAIN-CONTAINING PROTEIN-RELATED"/>
    <property type="match status" value="1"/>
</dbReference>
<feature type="chain" id="PRO_5026793922" description="Prolyl oligopeptidase family serine peptidase" evidence="2">
    <location>
        <begin position="23"/>
        <end position="317"/>
    </location>
</feature>
<evidence type="ECO:0000256" key="2">
    <source>
        <dbReference type="SAM" id="SignalP"/>
    </source>
</evidence>
<dbReference type="InterPro" id="IPR050261">
    <property type="entry name" value="FrsA_esterase"/>
</dbReference>
<sequence length="317" mass="34043">MTNNVFLAASICLFLLVTNSFAQKDDLPLHLFSYDKTVPLALTDSVIGHEDNVAIHRISFASPVADRVNGLLFVPSGKGPFAGILLQHGAPGTAMNQTPRGVYVARHGAVVVAISAPFAERSGQAIQLTPADSVEQVTYMINLQRAVDLLLSRPDVDPTRLGYVGRSHGGAMGGLLAGIESRLKTYILAVPDGGLISHFTIASGEPADQLPIPVEQRKRWLAAMMPIEPIRFIHRATSATLFIQSARQDEAVSTFASEQLHKAAPAGTVVKWYDAGHRLNSQSYVDQLSWFHDKLGTTAPGPADQNGPNFPPPATKP</sequence>
<protein>
    <recommendedName>
        <fullName evidence="5">Prolyl oligopeptidase family serine peptidase</fullName>
    </recommendedName>
</protein>
<evidence type="ECO:0008006" key="5">
    <source>
        <dbReference type="Google" id="ProtNLM"/>
    </source>
</evidence>
<keyword evidence="2" id="KW-0732">Signal</keyword>
<dbReference type="EMBL" id="JAAFZH010000021">
    <property type="protein sequence ID" value="NDU98881.1"/>
    <property type="molecule type" value="Genomic_DNA"/>
</dbReference>
<keyword evidence="4" id="KW-1185">Reference proteome</keyword>
<feature type="signal peptide" evidence="2">
    <location>
        <begin position="1"/>
        <end position="22"/>
    </location>
</feature>
<accession>A0A6L9LI41</accession>
<evidence type="ECO:0000256" key="1">
    <source>
        <dbReference type="SAM" id="MobiDB-lite"/>
    </source>
</evidence>
<feature type="region of interest" description="Disordered" evidence="1">
    <location>
        <begin position="295"/>
        <end position="317"/>
    </location>
</feature>